<dbReference type="KEGG" id="ppsr:I6J18_11225"/>
<dbReference type="InterPro" id="IPR009921">
    <property type="entry name" value="YehS-like"/>
</dbReference>
<gene>
    <name evidence="1" type="ORF">I6J18_11225</name>
</gene>
<name>A0A974S309_PERPY</name>
<dbReference type="PANTHER" id="PTHR37805:SF1">
    <property type="entry name" value="CYTOPLASMIC PROTEIN"/>
    <property type="match status" value="1"/>
</dbReference>
<dbReference type="Proteomes" id="UP000595254">
    <property type="component" value="Chromosome"/>
</dbReference>
<keyword evidence="2" id="KW-1185">Reference proteome</keyword>
<accession>A0A974S309</accession>
<dbReference type="EMBL" id="CP068053">
    <property type="protein sequence ID" value="QQT02350.1"/>
    <property type="molecule type" value="Genomic_DNA"/>
</dbReference>
<reference evidence="1 2" key="1">
    <citation type="submission" date="2021-01" db="EMBL/GenBank/DDBJ databases">
        <title>FDA dAtabase for Regulatory Grade micrObial Sequences (FDA-ARGOS): Supporting development and validation of Infectious Disease Dx tests.</title>
        <authorList>
            <person name="Nelson B."/>
            <person name="Plummer A."/>
            <person name="Tallon L."/>
            <person name="Sadzewicz L."/>
            <person name="Zhao X."/>
            <person name="Boylan J."/>
            <person name="Ott S."/>
            <person name="Bowen H."/>
            <person name="Vavikolanu K."/>
            <person name="Mehta A."/>
            <person name="Aluvathingal J."/>
            <person name="Nadendla S."/>
            <person name="Myers T."/>
            <person name="Yan Y."/>
            <person name="Sichtig H."/>
        </authorList>
    </citation>
    <scope>NUCLEOTIDE SEQUENCE [LARGE SCALE GENOMIC DNA]</scope>
    <source>
        <strain evidence="1 2">FDAARGOS_1161</strain>
    </source>
</reference>
<dbReference type="RefSeq" id="WP_040373834.1">
    <property type="nucleotide sequence ID" value="NZ_CP068053.1"/>
</dbReference>
<evidence type="ECO:0000313" key="1">
    <source>
        <dbReference type="EMBL" id="QQT02350.1"/>
    </source>
</evidence>
<dbReference type="PANTHER" id="PTHR37805">
    <property type="entry name" value="CYTOPLASMIC PROTEIN-RELATED"/>
    <property type="match status" value="1"/>
</dbReference>
<protein>
    <submittedName>
        <fullName evidence="1">DUF1456 family protein</fullName>
    </submittedName>
</protein>
<evidence type="ECO:0000313" key="2">
    <source>
        <dbReference type="Proteomes" id="UP000595254"/>
    </source>
</evidence>
<sequence length="176" mass="20270">MHNHDILIRVRYALDIKNNDMVEMFKLGGVNVTKEEVLEMLTKPKEDDYDDYDDDVDFYEYDEEEDSIKCNNKMMESFLNGMIIFKRGKQQPKPGQPESPAPTGKESVNNVLLKKLKIALSLTSEDMIDILKEAGVDITKGELGAILRKEGHRNYKQCGDRYARNFLKGLTLKYRG</sequence>
<organism evidence="1 2">
    <name type="scientific">Peribacillus psychrosaccharolyticus</name>
    <name type="common">Bacillus psychrosaccharolyticus</name>
    <dbReference type="NCBI Taxonomy" id="1407"/>
    <lineage>
        <taxon>Bacteria</taxon>
        <taxon>Bacillati</taxon>
        <taxon>Bacillota</taxon>
        <taxon>Bacilli</taxon>
        <taxon>Bacillales</taxon>
        <taxon>Bacillaceae</taxon>
        <taxon>Peribacillus</taxon>
    </lineage>
</organism>
<dbReference type="Pfam" id="PF07308">
    <property type="entry name" value="DUF1456"/>
    <property type="match status" value="2"/>
</dbReference>
<dbReference type="AlphaFoldDB" id="A0A974S309"/>
<proteinExistence type="predicted"/>